<dbReference type="FunFam" id="3.40.50.960:FF:000003">
    <property type="entry name" value="6,7-dimethyl-8-ribityllumazine synthase"/>
    <property type="match status" value="1"/>
</dbReference>
<evidence type="ECO:0000256" key="3">
    <source>
        <dbReference type="ARBA" id="ARBA00012664"/>
    </source>
</evidence>
<comment type="pathway">
    <text evidence="1 7">Cofactor biosynthesis; riboflavin biosynthesis; riboflavin from 2-hydroxy-3-oxobutyl phosphate and 5-amino-6-(D-ribitylamino)uracil: step 1/2.</text>
</comment>
<feature type="binding site" evidence="7">
    <location>
        <begin position="88"/>
        <end position="90"/>
    </location>
    <ligand>
        <name>5-amino-6-(D-ribitylamino)uracil</name>
        <dbReference type="ChEBI" id="CHEBI:15934"/>
    </ligand>
</feature>
<dbReference type="GO" id="GO:0009231">
    <property type="term" value="P:riboflavin biosynthetic process"/>
    <property type="evidence" value="ECO:0007669"/>
    <property type="project" value="UniProtKB-UniRule"/>
</dbReference>
<feature type="binding site" evidence="7">
    <location>
        <position position="32"/>
    </location>
    <ligand>
        <name>5-amino-6-(D-ribitylamino)uracil</name>
        <dbReference type="ChEBI" id="CHEBI:15934"/>
    </ligand>
</feature>
<dbReference type="AlphaFoldDB" id="A0A1H9ZRP8"/>
<feature type="active site" description="Proton donor" evidence="7">
    <location>
        <position position="96"/>
    </location>
</feature>
<keyword evidence="4 7" id="KW-0686">Riboflavin biosynthesis</keyword>
<dbReference type="STRING" id="1353158.SAMN04488587_1198"/>
<feature type="binding site" evidence="7">
    <location>
        <begin position="93"/>
        <end position="94"/>
    </location>
    <ligand>
        <name>(2S)-2-hydroxy-3-oxobutyl phosphate</name>
        <dbReference type="ChEBI" id="CHEBI:58830"/>
    </ligand>
</feature>
<feature type="binding site" evidence="7">
    <location>
        <position position="130"/>
    </location>
    <ligand>
        <name>(2S)-2-hydroxy-3-oxobutyl phosphate</name>
        <dbReference type="ChEBI" id="CHEBI:58830"/>
    </ligand>
</feature>
<comment type="function">
    <text evidence="7">Catalyzes the formation of 6,7-dimethyl-8-ribityllumazine by condensation of 5-amino-6-(D-ribitylamino)uracil with 3,4-dihydroxy-2-butanone 4-phosphate. This is the penultimate step in the biosynthesis of riboflavin.</text>
</comment>
<dbReference type="SUPFAM" id="SSF52121">
    <property type="entry name" value="Lumazine synthase"/>
    <property type="match status" value="1"/>
</dbReference>
<gene>
    <name evidence="7" type="primary">ribH</name>
    <name evidence="8" type="ORF">SAMN04488587_1198</name>
</gene>
<dbReference type="InterPro" id="IPR036467">
    <property type="entry name" value="LS/RS_sf"/>
</dbReference>
<reference evidence="9" key="1">
    <citation type="submission" date="2016-10" db="EMBL/GenBank/DDBJ databases">
        <authorList>
            <person name="Varghese N."/>
            <person name="Submissions S."/>
        </authorList>
    </citation>
    <scope>NUCLEOTIDE SEQUENCE [LARGE SCALE GENOMIC DNA]</scope>
    <source>
        <strain evidence="9">SLH 33</strain>
    </source>
</reference>
<keyword evidence="9" id="KW-1185">Reference proteome</keyword>
<evidence type="ECO:0000256" key="4">
    <source>
        <dbReference type="ARBA" id="ARBA00022619"/>
    </source>
</evidence>
<dbReference type="InterPro" id="IPR002180">
    <property type="entry name" value="LS/RS"/>
</dbReference>
<evidence type="ECO:0000313" key="8">
    <source>
        <dbReference type="EMBL" id="SES84040.1"/>
    </source>
</evidence>
<dbReference type="HAMAP" id="MF_00178">
    <property type="entry name" value="Lumazine_synth"/>
    <property type="match status" value="1"/>
</dbReference>
<comment type="similarity">
    <text evidence="2 7">Belongs to the DMRL synthase family.</text>
</comment>
<dbReference type="PANTHER" id="PTHR21058:SF0">
    <property type="entry name" value="6,7-DIMETHYL-8-RIBITYLLUMAZINE SYNTHASE"/>
    <property type="match status" value="1"/>
</dbReference>
<evidence type="ECO:0000256" key="1">
    <source>
        <dbReference type="ARBA" id="ARBA00004917"/>
    </source>
</evidence>
<comment type="catalytic activity">
    <reaction evidence="6 7">
        <text>(2S)-2-hydroxy-3-oxobutyl phosphate + 5-amino-6-(D-ribitylamino)uracil = 6,7-dimethyl-8-(1-D-ribityl)lumazine + phosphate + 2 H2O + H(+)</text>
        <dbReference type="Rhea" id="RHEA:26152"/>
        <dbReference type="ChEBI" id="CHEBI:15377"/>
        <dbReference type="ChEBI" id="CHEBI:15378"/>
        <dbReference type="ChEBI" id="CHEBI:15934"/>
        <dbReference type="ChEBI" id="CHEBI:43474"/>
        <dbReference type="ChEBI" id="CHEBI:58201"/>
        <dbReference type="ChEBI" id="CHEBI:58830"/>
        <dbReference type="EC" id="2.5.1.78"/>
    </reaction>
</comment>
<dbReference type="NCBIfam" id="TIGR00114">
    <property type="entry name" value="lumazine-synth"/>
    <property type="match status" value="1"/>
</dbReference>
<organism evidence="8 9">
    <name type="scientific">Methanococcoides vulcani</name>
    <dbReference type="NCBI Taxonomy" id="1353158"/>
    <lineage>
        <taxon>Archaea</taxon>
        <taxon>Methanobacteriati</taxon>
        <taxon>Methanobacteriota</taxon>
        <taxon>Stenosarchaea group</taxon>
        <taxon>Methanomicrobia</taxon>
        <taxon>Methanosarcinales</taxon>
        <taxon>Methanosarcinaceae</taxon>
        <taxon>Methanococcoides</taxon>
    </lineage>
</organism>
<dbReference type="UniPathway" id="UPA00275">
    <property type="reaction ID" value="UER00404"/>
</dbReference>
<evidence type="ECO:0000256" key="5">
    <source>
        <dbReference type="ARBA" id="ARBA00022679"/>
    </source>
</evidence>
<dbReference type="Gene3D" id="3.40.50.960">
    <property type="entry name" value="Lumazine/riboflavin synthase"/>
    <property type="match status" value="1"/>
</dbReference>
<dbReference type="EMBL" id="FOHQ01000003">
    <property type="protein sequence ID" value="SES84040.1"/>
    <property type="molecule type" value="Genomic_DNA"/>
</dbReference>
<dbReference type="InterPro" id="IPR034964">
    <property type="entry name" value="LS"/>
</dbReference>
<dbReference type="EC" id="2.5.1.78" evidence="3 7"/>
<evidence type="ECO:0000256" key="7">
    <source>
        <dbReference type="HAMAP-Rule" id="MF_00178"/>
    </source>
</evidence>
<evidence type="ECO:0000256" key="6">
    <source>
        <dbReference type="ARBA" id="ARBA00048785"/>
    </source>
</evidence>
<evidence type="ECO:0000313" key="9">
    <source>
        <dbReference type="Proteomes" id="UP000243338"/>
    </source>
</evidence>
<feature type="binding site" evidence="7">
    <location>
        <begin position="64"/>
        <end position="66"/>
    </location>
    <ligand>
        <name>5-amino-6-(D-ribitylamino)uracil</name>
        <dbReference type="ChEBI" id="CHEBI:15934"/>
    </ligand>
</feature>
<name>A0A1H9ZRP8_9EURY</name>
<dbReference type="GO" id="GO:0009349">
    <property type="term" value="C:riboflavin synthase complex"/>
    <property type="evidence" value="ECO:0007669"/>
    <property type="project" value="UniProtKB-UniRule"/>
</dbReference>
<dbReference type="PANTHER" id="PTHR21058">
    <property type="entry name" value="6,7-DIMETHYL-8-RIBITYLLUMAZINE SYNTHASE DMRL SYNTHASE LUMAZINE SYNTHASE"/>
    <property type="match status" value="1"/>
</dbReference>
<sequence>MFNEEYKLDIIKEFDALSDSEPIRLGFVVAEFNRDLTYQMELLGTEHAKFLGAEVTDTILVPGVYDMPLAIKKLCQKDDIDAVITIGIVIEGATKHDEIVVQHAARKITDLSLEYDKPVTLGIAGPGMTRMEAHQRVDYAKRAVEAAVKLVRRLK</sequence>
<feature type="binding site" evidence="7">
    <location>
        <position position="121"/>
    </location>
    <ligand>
        <name>5-amino-6-(D-ribitylamino)uracil</name>
        <dbReference type="ChEBI" id="CHEBI:15934"/>
    </ligand>
</feature>
<proteinExistence type="inferred from homology"/>
<dbReference type="Proteomes" id="UP000243338">
    <property type="component" value="Unassembled WGS sequence"/>
</dbReference>
<dbReference type="Pfam" id="PF00885">
    <property type="entry name" value="DMRL_synthase"/>
    <property type="match status" value="1"/>
</dbReference>
<protein>
    <recommendedName>
        <fullName evidence="3 7">6,7-dimethyl-8-ribityllumazine synthase</fullName>
        <shortName evidence="7">DMRL synthase</shortName>
        <shortName evidence="7">LS</shortName>
        <shortName evidence="7">Lumazine synthase</shortName>
        <ecNumber evidence="3 7">2.5.1.78</ecNumber>
    </recommendedName>
</protein>
<accession>A0A1H9ZRP8</accession>
<keyword evidence="5 7" id="KW-0808">Transferase</keyword>
<dbReference type="CDD" id="cd09211">
    <property type="entry name" value="Lumazine_synthase_archaeal"/>
    <property type="match status" value="1"/>
</dbReference>
<evidence type="ECO:0000256" key="2">
    <source>
        <dbReference type="ARBA" id="ARBA00007424"/>
    </source>
</evidence>
<dbReference type="GO" id="GO:0000906">
    <property type="term" value="F:6,7-dimethyl-8-ribityllumazine synthase activity"/>
    <property type="evidence" value="ECO:0007669"/>
    <property type="project" value="UniProtKB-UniRule"/>
</dbReference>